<evidence type="ECO:0000313" key="1">
    <source>
        <dbReference type="EMBL" id="SDN84910.1"/>
    </source>
</evidence>
<reference evidence="1 2" key="1">
    <citation type="submission" date="2016-10" db="EMBL/GenBank/DDBJ databases">
        <authorList>
            <person name="de Groot N.N."/>
        </authorList>
    </citation>
    <scope>NUCLEOTIDE SEQUENCE [LARGE SCALE GENOMIC DNA]</scope>
    <source>
        <strain evidence="2">L7-484,KACC 16230,DSM 25025</strain>
    </source>
</reference>
<dbReference type="SUPFAM" id="SSF53448">
    <property type="entry name" value="Nucleotide-diphospho-sugar transferases"/>
    <property type="match status" value="1"/>
</dbReference>
<organism evidence="1 2">
    <name type="scientific">Aureimonas jatrophae</name>
    <dbReference type="NCBI Taxonomy" id="1166073"/>
    <lineage>
        <taxon>Bacteria</taxon>
        <taxon>Pseudomonadati</taxon>
        <taxon>Pseudomonadota</taxon>
        <taxon>Alphaproteobacteria</taxon>
        <taxon>Hyphomicrobiales</taxon>
        <taxon>Aurantimonadaceae</taxon>
        <taxon>Aureimonas</taxon>
    </lineage>
</organism>
<dbReference type="RefSeq" id="WP_090670119.1">
    <property type="nucleotide sequence ID" value="NZ_FNIT01000002.1"/>
</dbReference>
<dbReference type="OrthoDB" id="7549339at2"/>
<keyword evidence="2" id="KW-1185">Reference proteome</keyword>
<protein>
    <recommendedName>
        <fullName evidence="3">Glycosyl transferase family 2</fullName>
    </recommendedName>
</protein>
<evidence type="ECO:0008006" key="3">
    <source>
        <dbReference type="Google" id="ProtNLM"/>
    </source>
</evidence>
<accession>A0A1H0ERD0</accession>
<proteinExistence type="predicted"/>
<evidence type="ECO:0000313" key="2">
    <source>
        <dbReference type="Proteomes" id="UP000198793"/>
    </source>
</evidence>
<dbReference type="STRING" id="1166073.SAMN05192530_102183"/>
<dbReference type="AlphaFoldDB" id="A0A1H0ERD0"/>
<name>A0A1H0ERD0_9HYPH</name>
<gene>
    <name evidence="1" type="ORF">SAMN05192530_102183</name>
</gene>
<sequence>MAESLGGERCPVCGARWWAPTQRRLRYGDGSWRRFEAECQSCGTLRAEGANAADFEAELATRLLQDRFWSRSDDPFALSLYTLRIAASRRARLVRALDAAGRDALVRPHGIEAADADLGDFPDAACFQASLAILCRAGELAAVLAGVPFHADWTDDVVVLVDGEGEARDDGIVRLRYRPLGDDFSAQRNAAQVMARYPFVLQLDADETIGRGVRRLLRALPEAAGEGVRSIGLPRKNFVDGARADLWPDVQYRLNRREVRFAGRVHERPVVDGWAQTTIALSGAIRHQLSREHVERRSQRYEEIAPGEGRLFERGSLLQPFRP</sequence>
<dbReference type="InterPro" id="IPR029044">
    <property type="entry name" value="Nucleotide-diphossugar_trans"/>
</dbReference>
<dbReference type="EMBL" id="FNIT01000002">
    <property type="protein sequence ID" value="SDN84910.1"/>
    <property type="molecule type" value="Genomic_DNA"/>
</dbReference>
<dbReference type="Proteomes" id="UP000198793">
    <property type="component" value="Unassembled WGS sequence"/>
</dbReference>